<evidence type="ECO:0000313" key="2">
    <source>
        <dbReference type="EMBL" id="BAC91831.1"/>
    </source>
</evidence>
<proteinExistence type="predicted"/>
<protein>
    <submittedName>
        <fullName evidence="2">Gsr3890 protein</fullName>
    </submittedName>
</protein>
<dbReference type="RefSeq" id="WP_011143878.1">
    <property type="nucleotide sequence ID" value="NC_005125.1"/>
</dbReference>
<feature type="region of interest" description="Disordered" evidence="1">
    <location>
        <begin position="65"/>
        <end position="91"/>
    </location>
</feature>
<accession>Q7NEI9</accession>
<dbReference type="STRING" id="251221.gene:10761407"/>
<evidence type="ECO:0000313" key="3">
    <source>
        <dbReference type="Proteomes" id="UP000000557"/>
    </source>
</evidence>
<dbReference type="AlphaFoldDB" id="Q7NEI9"/>
<keyword evidence="3" id="KW-1185">Reference proteome</keyword>
<dbReference type="EMBL" id="BA000045">
    <property type="protein sequence ID" value="BAC91831.1"/>
    <property type="molecule type" value="Genomic_DNA"/>
</dbReference>
<evidence type="ECO:0000256" key="1">
    <source>
        <dbReference type="SAM" id="MobiDB-lite"/>
    </source>
</evidence>
<dbReference type="HOGENOM" id="CLU_2422788_0_0_3"/>
<organism evidence="2 3">
    <name type="scientific">Gloeobacter violaceus (strain ATCC 29082 / PCC 7421)</name>
    <dbReference type="NCBI Taxonomy" id="251221"/>
    <lineage>
        <taxon>Bacteria</taxon>
        <taxon>Bacillati</taxon>
        <taxon>Cyanobacteriota</taxon>
        <taxon>Cyanophyceae</taxon>
        <taxon>Gloeobacterales</taxon>
        <taxon>Gloeobacteraceae</taxon>
        <taxon>Gloeobacter</taxon>
    </lineage>
</organism>
<dbReference type="KEGG" id="gvi:gsr3890"/>
<dbReference type="EnsemblBacteria" id="BAC91831">
    <property type="protein sequence ID" value="BAC91831"/>
    <property type="gene ID" value="BAC91831"/>
</dbReference>
<reference evidence="2 3" key="1">
    <citation type="journal article" date="2003" name="DNA Res.">
        <title>Complete genome structure of Gloeobacter violaceus PCC 7421, a cyanobacterium that lacks thylakoids.</title>
        <authorList>
            <person name="Nakamura Y."/>
            <person name="Kaneko T."/>
            <person name="Sato S."/>
            <person name="Mimuro M."/>
            <person name="Miyashita H."/>
            <person name="Tsuchiya T."/>
            <person name="Sasamoto S."/>
            <person name="Watanabe A."/>
            <person name="Kawashima K."/>
            <person name="Kishida Y."/>
            <person name="Kiyokawa C."/>
            <person name="Kohara M."/>
            <person name="Matsumoto M."/>
            <person name="Matsuno A."/>
            <person name="Nakazaki N."/>
            <person name="Shimpo S."/>
            <person name="Takeuchi C."/>
            <person name="Yamada M."/>
            <person name="Tabata S."/>
        </authorList>
    </citation>
    <scope>NUCLEOTIDE SEQUENCE [LARGE SCALE GENOMIC DNA]</scope>
    <source>
        <strain evidence="3">ATCC 29082 / PCC 7421</strain>
    </source>
</reference>
<sequence>MTKVGEVFFDITARTDGLDTAFDRARRDADATGRSVSGALGPDVADFLRQCARLLNEKASEIESADAIDDESHCAPAGSVQPAHYSQEQSS</sequence>
<name>Q7NEI9_GLOVI</name>
<gene>
    <name evidence="2" type="ordered locus">gsr3890</name>
</gene>
<reference evidence="2 3" key="2">
    <citation type="journal article" date="2003" name="DNA Res.">
        <title>Complete genome structure of Gloeobacter violaceus PCC 7421, a cyanobacterium that lacks thylakoids (supplement).</title>
        <authorList>
            <person name="Nakamura Y."/>
            <person name="Kaneko T."/>
            <person name="Sato S."/>
            <person name="Mimuro M."/>
            <person name="Miyashita H."/>
            <person name="Tsuchiya T."/>
            <person name="Sasamoto S."/>
            <person name="Watanabe A."/>
            <person name="Kawashima K."/>
            <person name="Kishida Y."/>
            <person name="Kiyokawa C."/>
            <person name="Kohara M."/>
            <person name="Matsumoto M."/>
            <person name="Matsuno A."/>
            <person name="Nakazaki N."/>
            <person name="Shimpo S."/>
            <person name="Takeuchi C."/>
            <person name="Yamada M."/>
            <person name="Tabata S."/>
        </authorList>
    </citation>
    <scope>NUCLEOTIDE SEQUENCE [LARGE SCALE GENOMIC DNA]</scope>
    <source>
        <strain evidence="3">ATCC 29082 / PCC 7421</strain>
    </source>
</reference>
<dbReference type="InParanoid" id="Q7NEI9"/>
<dbReference type="Proteomes" id="UP000000557">
    <property type="component" value="Chromosome"/>
</dbReference>